<reference evidence="3" key="1">
    <citation type="submission" date="2021-02" db="EMBL/GenBank/DDBJ databases">
        <authorList>
            <person name="Nowell W R."/>
        </authorList>
    </citation>
    <scope>NUCLEOTIDE SEQUENCE</scope>
</reference>
<organism evidence="3 5">
    <name type="scientific">Adineta ricciae</name>
    <name type="common">Rotifer</name>
    <dbReference type="NCBI Taxonomy" id="249248"/>
    <lineage>
        <taxon>Eukaryota</taxon>
        <taxon>Metazoa</taxon>
        <taxon>Spiralia</taxon>
        <taxon>Gnathifera</taxon>
        <taxon>Rotifera</taxon>
        <taxon>Eurotatoria</taxon>
        <taxon>Bdelloidea</taxon>
        <taxon>Adinetida</taxon>
        <taxon>Adinetidae</taxon>
        <taxon>Adineta</taxon>
    </lineage>
</organism>
<evidence type="ECO:0000313" key="4">
    <source>
        <dbReference type="Proteomes" id="UP000663828"/>
    </source>
</evidence>
<accession>A0A815C829</accession>
<dbReference type="EMBL" id="CAJNOR010000039">
    <property type="protein sequence ID" value="CAF0767891.1"/>
    <property type="molecule type" value="Genomic_DNA"/>
</dbReference>
<proteinExistence type="predicted"/>
<feature type="signal peptide" evidence="1">
    <location>
        <begin position="1"/>
        <end position="17"/>
    </location>
</feature>
<evidence type="ECO:0000256" key="1">
    <source>
        <dbReference type="SAM" id="SignalP"/>
    </source>
</evidence>
<evidence type="ECO:0000313" key="2">
    <source>
        <dbReference type="EMBL" id="CAF0767891.1"/>
    </source>
</evidence>
<protein>
    <submittedName>
        <fullName evidence="3">Uncharacterized protein</fullName>
    </submittedName>
</protein>
<dbReference type="Proteomes" id="UP000663852">
    <property type="component" value="Unassembled WGS sequence"/>
</dbReference>
<comment type="caution">
    <text evidence="3">The sequence shown here is derived from an EMBL/GenBank/DDBJ whole genome shotgun (WGS) entry which is preliminary data.</text>
</comment>
<gene>
    <name evidence="3" type="ORF">EDS130_LOCUS29696</name>
    <name evidence="2" type="ORF">XAT740_LOCUS1291</name>
</gene>
<name>A0A815C829_ADIRI</name>
<keyword evidence="4" id="KW-1185">Reference proteome</keyword>
<keyword evidence="1" id="KW-0732">Signal</keyword>
<sequence>MFHITFSLLAAFGLCGAYFFTFTNASGEPRKAFHSVVGLIQVDAQALSKALDRLKKTEVSCVFDLVKKDVVRRCNAELQSMFLKSTTKYDHKSG</sequence>
<dbReference type="AlphaFoldDB" id="A0A815C829"/>
<evidence type="ECO:0000313" key="5">
    <source>
        <dbReference type="Proteomes" id="UP000663852"/>
    </source>
</evidence>
<dbReference type="EMBL" id="CAJNOJ010000202">
    <property type="protein sequence ID" value="CAF1283608.1"/>
    <property type="molecule type" value="Genomic_DNA"/>
</dbReference>
<feature type="chain" id="PRO_5036227036" evidence="1">
    <location>
        <begin position="18"/>
        <end position="94"/>
    </location>
</feature>
<evidence type="ECO:0000313" key="3">
    <source>
        <dbReference type="EMBL" id="CAF1283608.1"/>
    </source>
</evidence>
<dbReference type="Proteomes" id="UP000663828">
    <property type="component" value="Unassembled WGS sequence"/>
</dbReference>